<evidence type="ECO:0000313" key="3">
    <source>
        <dbReference type="Proteomes" id="UP000499080"/>
    </source>
</evidence>
<gene>
    <name evidence="1" type="ORF">AVEN_233487_1</name>
    <name evidence="2" type="ORF">AVEN_99622_1</name>
</gene>
<keyword evidence="3" id="KW-1185">Reference proteome</keyword>
<dbReference type="GO" id="GO:0003676">
    <property type="term" value="F:nucleic acid binding"/>
    <property type="evidence" value="ECO:0007669"/>
    <property type="project" value="InterPro"/>
</dbReference>
<dbReference type="AlphaFoldDB" id="A0A4Y2NIQ8"/>
<name>A0A4Y2NIQ8_ARAVE</name>
<dbReference type="InterPro" id="IPR036397">
    <property type="entry name" value="RNaseH_sf"/>
</dbReference>
<sequence length="194" mass="21634">MKMKLGFVMSVENRNNSQWSEGTQSPTKNSKQRCQHTKSCALCSGTDRAFCLSSSFPEVKPSMWYNTVKHCKNCGVQFKTKGDIYSVKALCCFMTTHIPILLVSLKTLFNNLVGSSSISITRSTAPTSHLKDNHLFLNLKHDFGGRSFDSDDDAKNGVQQWLSSLAASYFEEGIDKLVSCYDKCLNNGGNYVEK</sequence>
<proteinExistence type="predicted"/>
<reference evidence="1 3" key="1">
    <citation type="journal article" date="2019" name="Sci. Rep.">
        <title>Orb-weaving spider Araneus ventricosus genome elucidates the spidroin gene catalogue.</title>
        <authorList>
            <person name="Kono N."/>
            <person name="Nakamura H."/>
            <person name="Ohtoshi R."/>
            <person name="Moran D.A.P."/>
            <person name="Shinohara A."/>
            <person name="Yoshida Y."/>
            <person name="Fujiwara M."/>
            <person name="Mori M."/>
            <person name="Tomita M."/>
            <person name="Arakawa K."/>
        </authorList>
    </citation>
    <scope>NUCLEOTIDE SEQUENCE [LARGE SCALE GENOMIC DNA]</scope>
</reference>
<comment type="caution">
    <text evidence="1">The sequence shown here is derived from an EMBL/GenBank/DDBJ whole genome shotgun (WGS) entry which is preliminary data.</text>
</comment>
<dbReference type="Gene3D" id="3.30.420.10">
    <property type="entry name" value="Ribonuclease H-like superfamily/Ribonuclease H"/>
    <property type="match status" value="1"/>
</dbReference>
<evidence type="ECO:0000313" key="2">
    <source>
        <dbReference type="EMBL" id="GBN39471.1"/>
    </source>
</evidence>
<dbReference type="EMBL" id="BGPR01009339">
    <property type="protein sequence ID" value="GBN39385.1"/>
    <property type="molecule type" value="Genomic_DNA"/>
</dbReference>
<protein>
    <submittedName>
        <fullName evidence="1">Uncharacterized protein</fullName>
    </submittedName>
</protein>
<evidence type="ECO:0000313" key="1">
    <source>
        <dbReference type="EMBL" id="GBN39385.1"/>
    </source>
</evidence>
<dbReference type="EMBL" id="BGPR01009351">
    <property type="protein sequence ID" value="GBN39471.1"/>
    <property type="molecule type" value="Genomic_DNA"/>
</dbReference>
<organism evidence="1 3">
    <name type="scientific">Araneus ventricosus</name>
    <name type="common">Orbweaver spider</name>
    <name type="synonym">Epeira ventricosa</name>
    <dbReference type="NCBI Taxonomy" id="182803"/>
    <lineage>
        <taxon>Eukaryota</taxon>
        <taxon>Metazoa</taxon>
        <taxon>Ecdysozoa</taxon>
        <taxon>Arthropoda</taxon>
        <taxon>Chelicerata</taxon>
        <taxon>Arachnida</taxon>
        <taxon>Araneae</taxon>
        <taxon>Araneomorphae</taxon>
        <taxon>Entelegynae</taxon>
        <taxon>Araneoidea</taxon>
        <taxon>Araneidae</taxon>
        <taxon>Araneus</taxon>
    </lineage>
</organism>
<dbReference type="Proteomes" id="UP000499080">
    <property type="component" value="Unassembled WGS sequence"/>
</dbReference>
<accession>A0A4Y2NIQ8</accession>